<name>A0A2C9CFX0_KUEST</name>
<dbReference type="EMBL" id="CP049055">
    <property type="protein sequence ID" value="QII10468.1"/>
    <property type="molecule type" value="Genomic_DNA"/>
</dbReference>
<keyword evidence="3" id="KW-1185">Reference proteome</keyword>
<dbReference type="EMBL" id="LT934425">
    <property type="protein sequence ID" value="SOH03647.1"/>
    <property type="molecule type" value="Genomic_DNA"/>
</dbReference>
<evidence type="ECO:0000313" key="3">
    <source>
        <dbReference type="Proteomes" id="UP000221734"/>
    </source>
</evidence>
<proteinExistence type="predicted"/>
<reference evidence="3" key="1">
    <citation type="submission" date="2017-10" db="EMBL/GenBank/DDBJ databases">
        <authorList>
            <person name="Frank J."/>
        </authorList>
    </citation>
    <scope>NUCLEOTIDE SEQUENCE [LARGE SCALE GENOMIC DNA]</scope>
</reference>
<dbReference type="KEGG" id="kst:KSMBR1_1144"/>
<accession>A0A2C9CFX0</accession>
<evidence type="ECO:0000313" key="1">
    <source>
        <dbReference type="EMBL" id="QII10468.1"/>
    </source>
</evidence>
<gene>
    <name evidence="1" type="ORF">KsCSTR_10890</name>
    <name evidence="2" type="ORF">KSMBR1_1144</name>
</gene>
<protein>
    <submittedName>
        <fullName evidence="2">Uncharacterized protein</fullName>
    </submittedName>
</protein>
<evidence type="ECO:0000313" key="2">
    <source>
        <dbReference type="EMBL" id="SOH03647.1"/>
    </source>
</evidence>
<dbReference type="Proteomes" id="UP000501926">
    <property type="component" value="Chromosome"/>
</dbReference>
<dbReference type="Proteomes" id="UP000221734">
    <property type="component" value="Chromosome Kuenenia_stuttgartiensis_MBR1"/>
</dbReference>
<reference evidence="1 4" key="3">
    <citation type="submission" date="2020-02" db="EMBL/GenBank/DDBJ databases">
        <title>Newly sequenced genome of strain CSTR1 showed variability in Candidatus Kuenenia stuttgartiensis genomes.</title>
        <authorList>
            <person name="Ding C."/>
            <person name="Adrian L."/>
        </authorList>
    </citation>
    <scope>NUCLEOTIDE SEQUENCE [LARGE SCALE GENOMIC DNA]</scope>
    <source>
        <strain evidence="1 4">CSTR1</strain>
    </source>
</reference>
<reference evidence="2" key="2">
    <citation type="submission" date="2017-10" db="EMBL/GenBank/DDBJ databases">
        <authorList>
            <person name="Banno H."/>
            <person name="Chua N.-H."/>
        </authorList>
    </citation>
    <scope>NUCLEOTIDE SEQUENCE [LARGE SCALE GENOMIC DNA]</scope>
    <source>
        <strain evidence="2">Kuenenia_mbr1_ru-nijmegen</strain>
    </source>
</reference>
<dbReference type="AlphaFoldDB" id="A0A2C9CFX0"/>
<organism evidence="2 3">
    <name type="scientific">Kuenenia stuttgartiensis</name>
    <dbReference type="NCBI Taxonomy" id="174633"/>
    <lineage>
        <taxon>Bacteria</taxon>
        <taxon>Pseudomonadati</taxon>
        <taxon>Planctomycetota</taxon>
        <taxon>Candidatus Brocadiia</taxon>
        <taxon>Candidatus Brocadiales</taxon>
        <taxon>Candidatus Brocadiaceae</taxon>
        <taxon>Candidatus Kuenenia</taxon>
    </lineage>
</organism>
<evidence type="ECO:0000313" key="4">
    <source>
        <dbReference type="Proteomes" id="UP000501926"/>
    </source>
</evidence>
<sequence length="70" mass="7788">MVLRDIEEFNMPVIVISAKVRNPKIPHLAQSSICNLPTVDCRLRGDSFMAETGIIPTLNETLLLLVPVFP</sequence>